<comment type="caution">
    <text evidence="1">The sequence shown here is derived from an EMBL/GenBank/DDBJ whole genome shotgun (WGS) entry which is preliminary data.</text>
</comment>
<evidence type="ECO:0000313" key="1">
    <source>
        <dbReference type="EMBL" id="KAA9301936.1"/>
    </source>
</evidence>
<reference evidence="1 2" key="1">
    <citation type="submission" date="2019-09" db="EMBL/GenBank/DDBJ databases">
        <title>Draft genome sequence assemblies of isolates from the urinary tract.</title>
        <authorList>
            <person name="Mores C.R."/>
            <person name="Putonti C."/>
            <person name="Wolfe A.J."/>
        </authorList>
    </citation>
    <scope>NUCLEOTIDE SEQUENCE [LARGE SCALE GENOMIC DNA]</scope>
    <source>
        <strain evidence="1 2">UMB623</strain>
    </source>
</reference>
<sequence length="76" mass="8246">MSINGGKIEAEINKALVVIQQAENLSLPLSKKLEDCDEQLKELKRLAYTMNAAILGTSIALTGAKKLIAEEFEDGI</sequence>
<evidence type="ECO:0000313" key="2">
    <source>
        <dbReference type="Proteomes" id="UP000327148"/>
    </source>
</evidence>
<gene>
    <name evidence="1" type="ORF">F6I03_01645</name>
</gene>
<proteinExistence type="predicted"/>
<dbReference type="Proteomes" id="UP000327148">
    <property type="component" value="Unassembled WGS sequence"/>
</dbReference>
<dbReference type="EMBL" id="VYWO01000001">
    <property type="protein sequence ID" value="KAA9301936.1"/>
    <property type="molecule type" value="Genomic_DNA"/>
</dbReference>
<dbReference type="RefSeq" id="WP_070430710.1">
    <property type="nucleotide sequence ID" value="NZ_VYWO01000001.1"/>
</dbReference>
<name>A0A5N1GNP0_9LACT</name>
<dbReference type="AlphaFoldDB" id="A0A5N1GNP0"/>
<accession>A0A5N1GNP0</accession>
<organism evidence="1 2">
    <name type="scientific">Aerococcus sanguinicola</name>
    <dbReference type="NCBI Taxonomy" id="119206"/>
    <lineage>
        <taxon>Bacteria</taxon>
        <taxon>Bacillati</taxon>
        <taxon>Bacillota</taxon>
        <taxon>Bacilli</taxon>
        <taxon>Lactobacillales</taxon>
        <taxon>Aerococcaceae</taxon>
        <taxon>Aerococcus</taxon>
    </lineage>
</organism>
<protein>
    <submittedName>
        <fullName evidence="1">Uncharacterized protein</fullName>
    </submittedName>
</protein>